<dbReference type="HOGENOM" id="CLU_162436_0_0_2"/>
<accession>A0A0E3SET3</accession>
<keyword evidence="2" id="KW-1185">Reference proteome</keyword>
<dbReference type="Proteomes" id="UP000033066">
    <property type="component" value="Chromosome"/>
</dbReference>
<proteinExistence type="predicted"/>
<dbReference type="EMBL" id="CP009517">
    <property type="protein sequence ID" value="AKB80714.1"/>
    <property type="molecule type" value="Genomic_DNA"/>
</dbReference>
<organism evidence="1 2">
    <name type="scientific">Methanosarcina barkeri 3</name>
    <dbReference type="NCBI Taxonomy" id="1434107"/>
    <lineage>
        <taxon>Archaea</taxon>
        <taxon>Methanobacteriati</taxon>
        <taxon>Methanobacteriota</taxon>
        <taxon>Stenosarchaea group</taxon>
        <taxon>Methanomicrobia</taxon>
        <taxon>Methanosarcinales</taxon>
        <taxon>Methanosarcinaceae</taxon>
        <taxon>Methanosarcina</taxon>
    </lineage>
</organism>
<dbReference type="GeneID" id="24787571"/>
<dbReference type="OrthoDB" id="373647at2157"/>
<evidence type="ECO:0000313" key="1">
    <source>
        <dbReference type="EMBL" id="AKB80714.1"/>
    </source>
</evidence>
<name>A0A0E3SET3_METBA</name>
<gene>
    <name evidence="1" type="ORF">MSBR3_0136</name>
</gene>
<dbReference type="PATRIC" id="fig|1434107.4.peg.172"/>
<dbReference type="RefSeq" id="WP_048105766.1">
    <property type="nucleotide sequence ID" value="NZ_CP009517.1"/>
</dbReference>
<dbReference type="KEGG" id="mbak:MSBR3_0136"/>
<protein>
    <submittedName>
        <fullName evidence="1">Uncharacterized protein</fullName>
    </submittedName>
</protein>
<reference evidence="1" key="1">
    <citation type="submission" date="2014-07" db="EMBL/GenBank/DDBJ databases">
        <title>Methanogenic archaea and the global carbon cycle.</title>
        <authorList>
            <person name="Henriksen J.R."/>
            <person name="Luke J."/>
            <person name="Reinhart S."/>
            <person name="Benedict M.N."/>
            <person name="Youngblut N.D."/>
            <person name="Metcalf M.E."/>
            <person name="Whitaker R.J."/>
            <person name="Metcalf W.W."/>
        </authorList>
    </citation>
    <scope>NUCLEOTIDE SEQUENCE [LARGE SCALE GENOMIC DNA]</scope>
    <source>
        <strain evidence="1">3</strain>
    </source>
</reference>
<sequence>MYIKTFCAHCGKTNLHNVAVSCEKTSGILNGKLFSRSTIKGVEVRETVTEEILMKSVLKTLREHKKLHISKEELADTLKNIFGISSELSCEIAEKIQRENEVLEADFKSNIKAIKKTSKSQTSKKVT</sequence>
<dbReference type="AlphaFoldDB" id="A0A0E3SET3"/>
<evidence type="ECO:0000313" key="2">
    <source>
        <dbReference type="Proteomes" id="UP000033066"/>
    </source>
</evidence>